<feature type="non-terminal residue" evidence="5">
    <location>
        <position position="1"/>
    </location>
</feature>
<dbReference type="PANTHER" id="PTHR11240:SF81">
    <property type="entry name" value="RIBONUCLEASE S-2"/>
    <property type="match status" value="1"/>
</dbReference>
<sequence length="161" mass="18349">DNESNLLNDCLPKSYQDITDMPTKIKLDNRWPDLKTTKQLCMQDQEFWRYEYNKHGSCSLGPYNQKTYFDLAIKLKDKFDLLAALQNHGINPGSTHTVKEIGSAIESVTKVYPNMKCIGNPAGTMVLLEIGICFVPDATRVIPCYRPVICHNNENKRINIP</sequence>
<evidence type="ECO:0000256" key="4">
    <source>
        <dbReference type="RuleBase" id="RU004328"/>
    </source>
</evidence>
<dbReference type="InterPro" id="IPR001568">
    <property type="entry name" value="RNase_T2-like"/>
</dbReference>
<evidence type="ECO:0000313" key="5">
    <source>
        <dbReference type="EMBL" id="AAG40749.1"/>
    </source>
</evidence>
<feature type="non-terminal residue" evidence="5">
    <location>
        <position position="161"/>
    </location>
</feature>
<dbReference type="Gene3D" id="3.90.730.10">
    <property type="entry name" value="Ribonuclease T2-like"/>
    <property type="match status" value="1"/>
</dbReference>
<name>Q9FPU8_PETIN</name>
<evidence type="ECO:0000256" key="3">
    <source>
        <dbReference type="ARBA" id="ARBA00023239"/>
    </source>
</evidence>
<organism evidence="5">
    <name type="scientific">Petunia integrifolia</name>
    <name type="common">Violet-flowered petunia</name>
    <name type="synonym">Salpiglossis integrifolia</name>
    <dbReference type="NCBI Taxonomy" id="4103"/>
    <lineage>
        <taxon>Eukaryota</taxon>
        <taxon>Viridiplantae</taxon>
        <taxon>Streptophyta</taxon>
        <taxon>Embryophyta</taxon>
        <taxon>Tracheophyta</taxon>
        <taxon>Spermatophyta</taxon>
        <taxon>Magnoliopsida</taxon>
        <taxon>eudicotyledons</taxon>
        <taxon>Gunneridae</taxon>
        <taxon>Pentapetalae</taxon>
        <taxon>asterids</taxon>
        <taxon>lamiids</taxon>
        <taxon>Solanales</taxon>
        <taxon>Solanaceae</taxon>
        <taxon>Petunioideae</taxon>
        <taxon>Petunia</taxon>
    </lineage>
</organism>
<keyword evidence="2" id="KW-0255">Endonuclease</keyword>
<keyword evidence="2" id="KW-0378">Hydrolase</keyword>
<dbReference type="GO" id="GO:0003723">
    <property type="term" value="F:RNA binding"/>
    <property type="evidence" value="ECO:0007669"/>
    <property type="project" value="InterPro"/>
</dbReference>
<dbReference type="PANTHER" id="PTHR11240">
    <property type="entry name" value="RIBONUCLEASE T2"/>
    <property type="match status" value="1"/>
</dbReference>
<dbReference type="SUPFAM" id="SSF55895">
    <property type="entry name" value="Ribonuclease Rh-like"/>
    <property type="match status" value="1"/>
</dbReference>
<dbReference type="GO" id="GO:0006401">
    <property type="term" value="P:RNA catabolic process"/>
    <property type="evidence" value="ECO:0007669"/>
    <property type="project" value="TreeGrafter"/>
</dbReference>
<comment type="similarity">
    <text evidence="1 4">Belongs to the RNase T2 family.</text>
</comment>
<dbReference type="GO" id="GO:0033897">
    <property type="term" value="F:ribonuclease T2 activity"/>
    <property type="evidence" value="ECO:0007669"/>
    <property type="project" value="InterPro"/>
</dbReference>
<dbReference type="EMBL" id="AF301176">
    <property type="protein sequence ID" value="AAG40749.1"/>
    <property type="molecule type" value="Genomic_DNA"/>
</dbReference>
<dbReference type="InterPro" id="IPR033130">
    <property type="entry name" value="RNase_T2_His_AS_2"/>
</dbReference>
<protein>
    <submittedName>
        <fullName evidence="5">S16 self-incompatibility ribonuclease</fullName>
    </submittedName>
</protein>
<dbReference type="AlphaFoldDB" id="Q9FPU8"/>
<evidence type="ECO:0000256" key="1">
    <source>
        <dbReference type="ARBA" id="ARBA00007469"/>
    </source>
</evidence>
<reference evidence="5" key="1">
    <citation type="journal article" date="2001" name="Plant Physiol.">
        <title>Evidence that intragenic recombination contributes to allelic diversity of the S-RNase gene at the self-incompatibility (S) locus in Petunia inflata.</title>
        <authorList>
            <person name="Wang X."/>
            <person name="Hughes A.L."/>
            <person name="Tsukamoto T."/>
            <person name="Ando T."/>
            <person name="Kao T.H."/>
        </authorList>
    </citation>
    <scope>NUCLEOTIDE SEQUENCE</scope>
    <source>
        <tissue evidence="5">Pistil</tissue>
    </source>
</reference>
<proteinExistence type="inferred from homology"/>
<accession>Q9FPU8</accession>
<dbReference type="PROSITE" id="PS00531">
    <property type="entry name" value="RNASE_T2_2"/>
    <property type="match status" value="1"/>
</dbReference>
<dbReference type="Pfam" id="PF00445">
    <property type="entry name" value="Ribonuclease_T2"/>
    <property type="match status" value="1"/>
</dbReference>
<evidence type="ECO:0000256" key="2">
    <source>
        <dbReference type="ARBA" id="ARBA00022759"/>
    </source>
</evidence>
<keyword evidence="3" id="KW-0456">Lyase</keyword>
<dbReference type="InterPro" id="IPR036430">
    <property type="entry name" value="RNase_T2-like_sf"/>
</dbReference>
<dbReference type="GO" id="GO:0005576">
    <property type="term" value="C:extracellular region"/>
    <property type="evidence" value="ECO:0007669"/>
    <property type="project" value="TreeGrafter"/>
</dbReference>
<keyword evidence="2" id="KW-0540">Nuclease</keyword>